<dbReference type="Pfam" id="PF07690">
    <property type="entry name" value="MFS_1"/>
    <property type="match status" value="1"/>
</dbReference>
<evidence type="ECO:0000259" key="8">
    <source>
        <dbReference type="PROSITE" id="PS50850"/>
    </source>
</evidence>
<evidence type="ECO:0000313" key="9">
    <source>
        <dbReference type="EMBL" id="KAG2226187.1"/>
    </source>
</evidence>
<keyword evidence="4 7" id="KW-1133">Transmembrane helix</keyword>
<evidence type="ECO:0000256" key="2">
    <source>
        <dbReference type="ARBA" id="ARBA00022448"/>
    </source>
</evidence>
<feature type="transmembrane region" description="Helical" evidence="7">
    <location>
        <begin position="204"/>
        <end position="227"/>
    </location>
</feature>
<dbReference type="PANTHER" id="PTHR43791">
    <property type="entry name" value="PERMEASE-RELATED"/>
    <property type="match status" value="1"/>
</dbReference>
<dbReference type="GO" id="GO:0022857">
    <property type="term" value="F:transmembrane transporter activity"/>
    <property type="evidence" value="ECO:0007669"/>
    <property type="project" value="InterPro"/>
</dbReference>
<feature type="compositionally biased region" description="Basic and acidic residues" evidence="6">
    <location>
        <begin position="1"/>
        <end position="14"/>
    </location>
</feature>
<feature type="transmembrane region" description="Helical" evidence="7">
    <location>
        <begin position="73"/>
        <end position="95"/>
    </location>
</feature>
<dbReference type="InterPro" id="IPR011701">
    <property type="entry name" value="MFS"/>
</dbReference>
<feature type="transmembrane region" description="Helical" evidence="7">
    <location>
        <begin position="146"/>
        <end position="165"/>
    </location>
</feature>
<dbReference type="PROSITE" id="PS50850">
    <property type="entry name" value="MFS"/>
    <property type="match status" value="1"/>
</dbReference>
<proteinExistence type="predicted"/>
<evidence type="ECO:0000256" key="4">
    <source>
        <dbReference type="ARBA" id="ARBA00022989"/>
    </source>
</evidence>
<feature type="transmembrane region" description="Helical" evidence="7">
    <location>
        <begin position="463"/>
        <end position="482"/>
    </location>
</feature>
<reference evidence="9 10" key="1">
    <citation type="submission" date="2020-12" db="EMBL/GenBank/DDBJ databases">
        <title>Metabolic potential, ecology and presence of endohyphal bacteria is reflected in genomic diversity of Mucoromycotina.</title>
        <authorList>
            <person name="Muszewska A."/>
            <person name="Okrasinska A."/>
            <person name="Steczkiewicz K."/>
            <person name="Drgas O."/>
            <person name="Orlowska M."/>
            <person name="Perlinska-Lenart U."/>
            <person name="Aleksandrzak-Piekarczyk T."/>
            <person name="Szatraj K."/>
            <person name="Zielenkiewicz U."/>
            <person name="Pilsyk S."/>
            <person name="Malc E."/>
            <person name="Mieczkowski P."/>
            <person name="Kruszewska J.S."/>
            <person name="Biernat P."/>
            <person name="Pawlowska J."/>
        </authorList>
    </citation>
    <scope>NUCLEOTIDE SEQUENCE [LARGE SCALE GENOMIC DNA]</scope>
    <source>
        <strain evidence="9 10">CBS 142.35</strain>
    </source>
</reference>
<protein>
    <recommendedName>
        <fullName evidence="8">Major facilitator superfamily (MFS) profile domain-containing protein</fullName>
    </recommendedName>
</protein>
<dbReference type="GO" id="GO:0016020">
    <property type="term" value="C:membrane"/>
    <property type="evidence" value="ECO:0007669"/>
    <property type="project" value="UniProtKB-SubCell"/>
</dbReference>
<organism evidence="9 10">
    <name type="scientific">Circinella minor</name>
    <dbReference type="NCBI Taxonomy" id="1195481"/>
    <lineage>
        <taxon>Eukaryota</taxon>
        <taxon>Fungi</taxon>
        <taxon>Fungi incertae sedis</taxon>
        <taxon>Mucoromycota</taxon>
        <taxon>Mucoromycotina</taxon>
        <taxon>Mucoromycetes</taxon>
        <taxon>Mucorales</taxon>
        <taxon>Lichtheimiaceae</taxon>
        <taxon>Circinella</taxon>
    </lineage>
</organism>
<comment type="subcellular location">
    <subcellularLocation>
        <location evidence="1">Membrane</location>
        <topology evidence="1">Multi-pass membrane protein</topology>
    </subcellularLocation>
</comment>
<evidence type="ECO:0000256" key="3">
    <source>
        <dbReference type="ARBA" id="ARBA00022692"/>
    </source>
</evidence>
<evidence type="ECO:0000256" key="6">
    <source>
        <dbReference type="SAM" id="MobiDB-lite"/>
    </source>
</evidence>
<keyword evidence="10" id="KW-1185">Reference proteome</keyword>
<dbReference type="EMBL" id="JAEPRB010000019">
    <property type="protein sequence ID" value="KAG2226187.1"/>
    <property type="molecule type" value="Genomic_DNA"/>
</dbReference>
<dbReference type="Proteomes" id="UP000646827">
    <property type="component" value="Unassembled WGS sequence"/>
</dbReference>
<evidence type="ECO:0000256" key="1">
    <source>
        <dbReference type="ARBA" id="ARBA00004141"/>
    </source>
</evidence>
<feature type="domain" description="Major facilitator superfamily (MFS) profile" evidence="8">
    <location>
        <begin position="78"/>
        <end position="485"/>
    </location>
</feature>
<evidence type="ECO:0000313" key="10">
    <source>
        <dbReference type="Proteomes" id="UP000646827"/>
    </source>
</evidence>
<keyword evidence="3 7" id="KW-0812">Transmembrane</keyword>
<evidence type="ECO:0000256" key="7">
    <source>
        <dbReference type="SAM" id="Phobius"/>
    </source>
</evidence>
<feature type="transmembrane region" description="Helical" evidence="7">
    <location>
        <begin position="431"/>
        <end position="451"/>
    </location>
</feature>
<feature type="transmembrane region" description="Helical" evidence="7">
    <location>
        <begin position="116"/>
        <end position="134"/>
    </location>
</feature>
<feature type="transmembrane region" description="Helical" evidence="7">
    <location>
        <begin position="309"/>
        <end position="333"/>
    </location>
</feature>
<dbReference type="OrthoDB" id="6730379at2759"/>
<keyword evidence="5 7" id="KW-0472">Membrane</keyword>
<accession>A0A8H7SBB8</accession>
<keyword evidence="2" id="KW-0813">Transport</keyword>
<feature type="transmembrane region" description="Helical" evidence="7">
    <location>
        <begin position="401"/>
        <end position="419"/>
    </location>
</feature>
<feature type="transmembrane region" description="Helical" evidence="7">
    <location>
        <begin position="239"/>
        <end position="261"/>
    </location>
</feature>
<dbReference type="InterPro" id="IPR036259">
    <property type="entry name" value="MFS_trans_sf"/>
</dbReference>
<feature type="region of interest" description="Disordered" evidence="6">
    <location>
        <begin position="1"/>
        <end position="40"/>
    </location>
</feature>
<evidence type="ECO:0000256" key="5">
    <source>
        <dbReference type="ARBA" id="ARBA00023136"/>
    </source>
</evidence>
<dbReference type="SUPFAM" id="SSF103473">
    <property type="entry name" value="MFS general substrate transporter"/>
    <property type="match status" value="1"/>
</dbReference>
<gene>
    <name evidence="9" type="ORF">INT45_003332</name>
</gene>
<feature type="transmembrane region" description="Helical" evidence="7">
    <location>
        <begin position="345"/>
        <end position="365"/>
    </location>
</feature>
<feature type="transmembrane region" description="Helical" evidence="7">
    <location>
        <begin position="372"/>
        <end position="395"/>
    </location>
</feature>
<dbReference type="AlphaFoldDB" id="A0A8H7SBB8"/>
<dbReference type="PANTHER" id="PTHR43791:SF36">
    <property type="entry name" value="TRANSPORTER, PUTATIVE (AFU_ORTHOLOGUE AFUA_6G08340)-RELATED"/>
    <property type="match status" value="1"/>
</dbReference>
<comment type="caution">
    <text evidence="9">The sequence shown here is derived from an EMBL/GenBank/DDBJ whole genome shotgun (WGS) entry which is preliminary data.</text>
</comment>
<dbReference type="Gene3D" id="1.20.1250.20">
    <property type="entry name" value="MFS general substrate transporter like domains"/>
    <property type="match status" value="2"/>
</dbReference>
<sequence length="524" mass="59387">MDEKLEISKNEKAPPDISEIDNLSEKGLNNDARPPKFRKSPEEAKLVRKINFALMPLICSCLFIQFIDKSTLSYASVMGLYEDTGMFIFFYLMSLNDEFHFLIKSYRIEIGISQNQFSWLGSIFYVGYLAFQVPNNFLLQKFPLSHYLGSILIIWGACLGCTALANDFSSLAGLRFLLGFWEGSTYPSIFLLLSTLYRRSEQSIWFGVLYICNAVSIAVGGFIGYGIGYMDGMRGISAWKYAMIIWGSLTALLGVAFFFFLPDKPKSRWFRLTSNEEKLVDDRTLDNAVVQSRKFKKEHIYEALREPRLYCYMLISLFLNLQNGTMTIFSNQFIVDMGFTRLESVLLNIPNGASIIILLSILIFLSQKYNDVAYCGAAFSIVSMIGALLLCVIPSGGPKLIGLYLSATSPPGAMLNTSISHNVAGYTKKFFYNGVNMIFYCIGNFVGPLMMAQSTAPRYIPGMAAYVVADFLAALLFLYLRWSYKRENVRRQKLIEDGNVPPPAKNREELDLTDKEDIYFQYRL</sequence>
<name>A0A8H7SBB8_9FUNG</name>
<dbReference type="InterPro" id="IPR020846">
    <property type="entry name" value="MFS_dom"/>
</dbReference>